<dbReference type="PANTHER" id="PTHR43708:SF5">
    <property type="entry name" value="CONSERVED EXPRESSED OXIDOREDUCTASE (EUROFUNG)-RELATED"/>
    <property type="match status" value="1"/>
</dbReference>
<evidence type="ECO:0000256" key="1">
    <source>
        <dbReference type="ARBA" id="ARBA00010928"/>
    </source>
</evidence>
<feature type="domain" description="Gfo/Idh/MocA-like oxidoreductase N-terminal" evidence="3">
    <location>
        <begin position="4"/>
        <end position="119"/>
    </location>
</feature>
<evidence type="ECO:0000313" key="6">
    <source>
        <dbReference type="Proteomes" id="UP000824123"/>
    </source>
</evidence>
<dbReference type="InterPro" id="IPR051317">
    <property type="entry name" value="Gfo/Idh/MocA_oxidoreduct"/>
</dbReference>
<dbReference type="Pfam" id="PF01408">
    <property type="entry name" value="GFO_IDH_MocA"/>
    <property type="match status" value="1"/>
</dbReference>
<comment type="caution">
    <text evidence="5">The sequence shown here is derived from an EMBL/GenBank/DDBJ whole genome shotgun (WGS) entry which is preliminary data.</text>
</comment>
<dbReference type="Gene3D" id="3.30.360.10">
    <property type="entry name" value="Dihydrodipicolinate Reductase, domain 2"/>
    <property type="match status" value="1"/>
</dbReference>
<comment type="similarity">
    <text evidence="1">Belongs to the Gfo/Idh/MocA family.</text>
</comment>
<dbReference type="EMBL" id="DVNK01000034">
    <property type="protein sequence ID" value="HIU46637.1"/>
    <property type="molecule type" value="Genomic_DNA"/>
</dbReference>
<name>A0A9D1LRF5_9FIRM</name>
<dbReference type="GO" id="GO:0000166">
    <property type="term" value="F:nucleotide binding"/>
    <property type="evidence" value="ECO:0007669"/>
    <property type="project" value="InterPro"/>
</dbReference>
<dbReference type="SUPFAM" id="SSF55347">
    <property type="entry name" value="Glyceraldehyde-3-phosphate dehydrogenase-like, C-terminal domain"/>
    <property type="match status" value="1"/>
</dbReference>
<keyword evidence="2" id="KW-0560">Oxidoreductase</keyword>
<reference evidence="5" key="1">
    <citation type="submission" date="2020-10" db="EMBL/GenBank/DDBJ databases">
        <authorList>
            <person name="Gilroy R."/>
        </authorList>
    </citation>
    <scope>NUCLEOTIDE SEQUENCE</scope>
    <source>
        <strain evidence="5">ChiSxjej2B14-8506</strain>
    </source>
</reference>
<feature type="domain" description="GFO/IDH/MocA-like oxidoreductase" evidence="4">
    <location>
        <begin position="128"/>
        <end position="244"/>
    </location>
</feature>
<organism evidence="5 6">
    <name type="scientific">Candidatus Fimadaptatus faecigallinarum</name>
    <dbReference type="NCBI Taxonomy" id="2840814"/>
    <lineage>
        <taxon>Bacteria</taxon>
        <taxon>Bacillati</taxon>
        <taxon>Bacillota</taxon>
        <taxon>Clostridia</taxon>
        <taxon>Eubacteriales</taxon>
        <taxon>Candidatus Fimadaptatus</taxon>
    </lineage>
</organism>
<dbReference type="AlphaFoldDB" id="A0A9D1LRF5"/>
<dbReference type="InterPro" id="IPR036291">
    <property type="entry name" value="NAD(P)-bd_dom_sf"/>
</dbReference>
<dbReference type="InterPro" id="IPR000683">
    <property type="entry name" value="Gfo/Idh/MocA-like_OxRdtase_N"/>
</dbReference>
<dbReference type="Gene3D" id="3.40.50.720">
    <property type="entry name" value="NAD(P)-binding Rossmann-like Domain"/>
    <property type="match status" value="1"/>
</dbReference>
<sequence length="350" mass="39401">MHTLAIIGFGGMGSWHARNIIERVPELNVKGAFDIRSEALDKARDMDLVAYNSLEELLGDPEVDLVTIATPNNFHKPLAIQALRAGKNVISEKPVTLNASELEDIIAVRDETGKLFSVHQNRRWDKDYQIIKRVLAEGTIGAPYFIETRVQGSRGAMHGWRGYKVNGGGMLLDWGVHLLDQLMNMIDSPVVSVDAHLLSLFTPGVDDNIKILIRFENGVSALMEMATNCFINHPRWHVCASDGTCVVENWKCDGRIVKLNTDKQMAWEDDIVYTEAGPTRTMAPRPKQTTQELPLPEVETDWSDYYRNILDVLDGRAELIVKPEQALRVMKVIDLMFESEEVKHGLPCRI</sequence>
<gene>
    <name evidence="5" type="ORF">IAC59_05215</name>
</gene>
<dbReference type="Pfam" id="PF22725">
    <property type="entry name" value="GFO_IDH_MocA_C3"/>
    <property type="match status" value="1"/>
</dbReference>
<evidence type="ECO:0000313" key="5">
    <source>
        <dbReference type="EMBL" id="HIU46637.1"/>
    </source>
</evidence>
<protein>
    <submittedName>
        <fullName evidence="5">Gfo/Idh/MocA family oxidoreductase</fullName>
    </submittedName>
</protein>
<proteinExistence type="inferred from homology"/>
<accession>A0A9D1LRF5</accession>
<evidence type="ECO:0000259" key="4">
    <source>
        <dbReference type="Pfam" id="PF22725"/>
    </source>
</evidence>
<reference evidence="5" key="2">
    <citation type="journal article" date="2021" name="PeerJ">
        <title>Extensive microbial diversity within the chicken gut microbiome revealed by metagenomics and culture.</title>
        <authorList>
            <person name="Gilroy R."/>
            <person name="Ravi A."/>
            <person name="Getino M."/>
            <person name="Pursley I."/>
            <person name="Horton D.L."/>
            <person name="Alikhan N.F."/>
            <person name="Baker D."/>
            <person name="Gharbi K."/>
            <person name="Hall N."/>
            <person name="Watson M."/>
            <person name="Adriaenssens E.M."/>
            <person name="Foster-Nyarko E."/>
            <person name="Jarju S."/>
            <person name="Secka A."/>
            <person name="Antonio M."/>
            <person name="Oren A."/>
            <person name="Chaudhuri R.R."/>
            <person name="La Ragione R."/>
            <person name="Hildebrand F."/>
            <person name="Pallen M.J."/>
        </authorList>
    </citation>
    <scope>NUCLEOTIDE SEQUENCE</scope>
    <source>
        <strain evidence="5">ChiSxjej2B14-8506</strain>
    </source>
</reference>
<dbReference type="SUPFAM" id="SSF51735">
    <property type="entry name" value="NAD(P)-binding Rossmann-fold domains"/>
    <property type="match status" value="1"/>
</dbReference>
<evidence type="ECO:0000259" key="3">
    <source>
        <dbReference type="Pfam" id="PF01408"/>
    </source>
</evidence>
<dbReference type="InterPro" id="IPR055170">
    <property type="entry name" value="GFO_IDH_MocA-like_dom"/>
</dbReference>
<dbReference type="Proteomes" id="UP000824123">
    <property type="component" value="Unassembled WGS sequence"/>
</dbReference>
<dbReference type="PANTHER" id="PTHR43708">
    <property type="entry name" value="CONSERVED EXPRESSED OXIDOREDUCTASE (EUROFUNG)"/>
    <property type="match status" value="1"/>
</dbReference>
<dbReference type="GO" id="GO:0016491">
    <property type="term" value="F:oxidoreductase activity"/>
    <property type="evidence" value="ECO:0007669"/>
    <property type="project" value="UniProtKB-KW"/>
</dbReference>
<evidence type="ECO:0000256" key="2">
    <source>
        <dbReference type="ARBA" id="ARBA00023002"/>
    </source>
</evidence>